<reference evidence="1 2" key="1">
    <citation type="submission" date="2021-02" db="EMBL/GenBank/DDBJ databases">
        <title>De Novo genome assembly of isolated myxobacteria.</title>
        <authorList>
            <person name="Stevens D.C."/>
        </authorList>
    </citation>
    <scope>NUCLEOTIDE SEQUENCE [LARGE SCALE GENOMIC DNA]</scope>
    <source>
        <strain evidence="2">SCPEA02</strain>
    </source>
</reference>
<keyword evidence="2" id="KW-1185">Reference proteome</keyword>
<evidence type="ECO:0000313" key="1">
    <source>
        <dbReference type="EMBL" id="QSQ25174.1"/>
    </source>
</evidence>
<dbReference type="RefSeq" id="WP_206726731.1">
    <property type="nucleotide sequence ID" value="NZ_CP071090.1"/>
</dbReference>
<accession>A0ABX7P3W6</accession>
<name>A0ABX7P3W6_9BACT</name>
<sequence length="94" mass="10337">MGLADEWQSLQTTLRRVADDLTHLDVRTAWPHEGQVQLALHTRISMDGDVVCRIGVPRVPPSVLDLHTTVVRASLALNHERLTALAKVARAVLG</sequence>
<proteinExistence type="predicted"/>
<evidence type="ECO:0008006" key="3">
    <source>
        <dbReference type="Google" id="ProtNLM"/>
    </source>
</evidence>
<gene>
    <name evidence="1" type="ORF">JY651_09685</name>
</gene>
<dbReference type="EMBL" id="CP071090">
    <property type="protein sequence ID" value="QSQ25174.1"/>
    <property type="molecule type" value="Genomic_DNA"/>
</dbReference>
<organism evidence="1 2">
    <name type="scientific">Pyxidicoccus parkwayensis</name>
    <dbReference type="NCBI Taxonomy" id="2813578"/>
    <lineage>
        <taxon>Bacteria</taxon>
        <taxon>Pseudomonadati</taxon>
        <taxon>Myxococcota</taxon>
        <taxon>Myxococcia</taxon>
        <taxon>Myxococcales</taxon>
        <taxon>Cystobacterineae</taxon>
        <taxon>Myxococcaceae</taxon>
        <taxon>Pyxidicoccus</taxon>
    </lineage>
</organism>
<dbReference type="Proteomes" id="UP000662747">
    <property type="component" value="Chromosome"/>
</dbReference>
<evidence type="ECO:0000313" key="2">
    <source>
        <dbReference type="Proteomes" id="UP000662747"/>
    </source>
</evidence>
<protein>
    <recommendedName>
        <fullName evidence="3">YbaB/EbfC family DNA-binding protein</fullName>
    </recommendedName>
</protein>